<protein>
    <submittedName>
        <fullName evidence="1">Uncharacterized protein</fullName>
    </submittedName>
</protein>
<accession>A0A8H8DHJ6</accession>
<evidence type="ECO:0000313" key="1">
    <source>
        <dbReference type="EMBL" id="KAG5458451.1"/>
    </source>
</evidence>
<organism evidence="1 2">
    <name type="scientific">Olpidium bornovanus</name>
    <dbReference type="NCBI Taxonomy" id="278681"/>
    <lineage>
        <taxon>Eukaryota</taxon>
        <taxon>Fungi</taxon>
        <taxon>Fungi incertae sedis</taxon>
        <taxon>Olpidiomycota</taxon>
        <taxon>Olpidiomycotina</taxon>
        <taxon>Olpidiomycetes</taxon>
        <taxon>Olpidiales</taxon>
        <taxon>Olpidiaceae</taxon>
        <taxon>Olpidium</taxon>
    </lineage>
</organism>
<proteinExistence type="predicted"/>
<comment type="caution">
    <text evidence="1">The sequence shown here is derived from an EMBL/GenBank/DDBJ whole genome shotgun (WGS) entry which is preliminary data.</text>
</comment>
<dbReference type="EMBL" id="JAEFCI010008466">
    <property type="protein sequence ID" value="KAG5458451.1"/>
    <property type="molecule type" value="Genomic_DNA"/>
</dbReference>
<name>A0A8H8DHJ6_9FUNG</name>
<sequence>MYCSKVHSVVFLFLVRSEQGATGKVTRVDEGKFDRRRLESKRGKAVVVFEVELWSGRDAIYARRRRAEVSRRQSRPSTSRLSTRCVRSLPARLPRGAPRSRAFYKRQSVQKRYLANLYKRDTLHLKMIVWRCRMQSCGL</sequence>
<dbReference type="AlphaFoldDB" id="A0A8H8DHJ6"/>
<evidence type="ECO:0000313" key="2">
    <source>
        <dbReference type="Proteomes" id="UP000673691"/>
    </source>
</evidence>
<gene>
    <name evidence="1" type="ORF">BJ554DRAFT_1317</name>
</gene>
<keyword evidence="2" id="KW-1185">Reference proteome</keyword>
<dbReference type="Proteomes" id="UP000673691">
    <property type="component" value="Unassembled WGS sequence"/>
</dbReference>
<reference evidence="1 2" key="1">
    <citation type="journal article" name="Sci. Rep.">
        <title>Genome-scale phylogenetic analyses confirm Olpidium as the closest living zoosporic fungus to the non-flagellated, terrestrial fungi.</title>
        <authorList>
            <person name="Chang Y."/>
            <person name="Rochon D."/>
            <person name="Sekimoto S."/>
            <person name="Wang Y."/>
            <person name="Chovatia M."/>
            <person name="Sandor L."/>
            <person name="Salamov A."/>
            <person name="Grigoriev I.V."/>
            <person name="Stajich J.E."/>
            <person name="Spatafora J.W."/>
        </authorList>
    </citation>
    <scope>NUCLEOTIDE SEQUENCE [LARGE SCALE GENOMIC DNA]</scope>
    <source>
        <strain evidence="1">S191</strain>
    </source>
</reference>